<dbReference type="InterPro" id="IPR055015">
    <property type="entry name" value="GCX_COOH"/>
</dbReference>
<name>A0A6L9LFS1_9BACT</name>
<dbReference type="EMBL" id="JAAFZH010000014">
    <property type="protein sequence ID" value="NDU98001.1"/>
    <property type="molecule type" value="Genomic_DNA"/>
</dbReference>
<dbReference type="NCBIfam" id="NF045639">
    <property type="entry name" value="GCX_COOH"/>
    <property type="match status" value="1"/>
</dbReference>
<dbReference type="NCBIfam" id="TIGR04183">
    <property type="entry name" value="Por_Secre_tail"/>
    <property type="match status" value="1"/>
</dbReference>
<reference evidence="2 3" key="1">
    <citation type="submission" date="2020-02" db="EMBL/GenBank/DDBJ databases">
        <title>Draft genome sequence of two Spirosoma agri KCTC 52727 and Spirosoma terrae KCTC 52035.</title>
        <authorList>
            <person name="Rojas J."/>
            <person name="Ambika Manirajan B."/>
            <person name="Suarez C."/>
            <person name="Ratering S."/>
            <person name="Schnell S."/>
        </authorList>
    </citation>
    <scope>NUCLEOTIDE SEQUENCE [LARGE SCALE GENOMIC DNA]</scope>
    <source>
        <strain evidence="2 3">KCTC 52035</strain>
    </source>
</reference>
<dbReference type="InterPro" id="IPR026444">
    <property type="entry name" value="Secre_tail"/>
</dbReference>
<sequence length="174" mass="19726">MRYIFTILGFFVTITVFGQDANRQRYIKIVYEPNQAYVEKAIERIEAVSTVLAKTTVEYRAGQSVELLPGFQAKQGSVFTAHIRNVAESDLQLTAFPNPFEQSTTIDFILPEAGRVNLYVVDVKGQIVERLLENSQQEAGKHAIEWKADHHSPGTYIPVLSTDRQQISNRIIKK</sequence>
<dbReference type="Pfam" id="PF18962">
    <property type="entry name" value="Por_Secre_tail"/>
    <property type="match status" value="1"/>
</dbReference>
<feature type="domain" description="Secretion system C-terminal sorting" evidence="1">
    <location>
        <begin position="96"/>
        <end position="172"/>
    </location>
</feature>
<evidence type="ECO:0000313" key="2">
    <source>
        <dbReference type="EMBL" id="NDU98001.1"/>
    </source>
</evidence>
<evidence type="ECO:0000313" key="3">
    <source>
        <dbReference type="Proteomes" id="UP000474175"/>
    </source>
</evidence>
<keyword evidence="3" id="KW-1185">Reference proteome</keyword>
<dbReference type="AlphaFoldDB" id="A0A6L9LFS1"/>
<organism evidence="2 3">
    <name type="scientific">Spirosoma terrae</name>
    <dbReference type="NCBI Taxonomy" id="1968276"/>
    <lineage>
        <taxon>Bacteria</taxon>
        <taxon>Pseudomonadati</taxon>
        <taxon>Bacteroidota</taxon>
        <taxon>Cytophagia</taxon>
        <taxon>Cytophagales</taxon>
        <taxon>Cytophagaceae</taxon>
        <taxon>Spirosoma</taxon>
    </lineage>
</organism>
<proteinExistence type="predicted"/>
<dbReference type="RefSeq" id="WP_163954013.1">
    <property type="nucleotide sequence ID" value="NZ_JAAFZH010000014.1"/>
</dbReference>
<comment type="caution">
    <text evidence="2">The sequence shown here is derived from an EMBL/GenBank/DDBJ whole genome shotgun (WGS) entry which is preliminary data.</text>
</comment>
<dbReference type="Proteomes" id="UP000474175">
    <property type="component" value="Unassembled WGS sequence"/>
</dbReference>
<dbReference type="Gene3D" id="2.60.40.4070">
    <property type="match status" value="1"/>
</dbReference>
<gene>
    <name evidence="2" type="ORF">GK108_24160</name>
</gene>
<accession>A0A6L9LFS1</accession>
<evidence type="ECO:0000259" key="1">
    <source>
        <dbReference type="Pfam" id="PF18962"/>
    </source>
</evidence>
<protein>
    <submittedName>
        <fullName evidence="2">T9SS type A sorting domain-containing protein</fullName>
    </submittedName>
</protein>